<sequence length="97" mass="10325">MPRATAWTLGLLALLACAVGLAWADGPRLARRRAPARAATAAFVARHRLTDLALFTEAPHTRHPGLALPHDALPDDPLPLDRHPSGSLLPPPHATLD</sequence>
<reference evidence="2" key="1">
    <citation type="journal article" date="2023" name="Int. J. Syst. Evol. Microbiol.">
        <title>Mesoterricola silvestris gen. nov., sp. nov., Mesoterricola sediminis sp. nov., Geothrix oryzae sp. nov., Geothrix edaphica sp. nov., Geothrix rubra sp. nov., and Geothrix limicola sp. nov., six novel members of Acidobacteriota isolated from soils.</title>
        <authorList>
            <person name="Itoh H."/>
            <person name="Sugisawa Y."/>
            <person name="Mise K."/>
            <person name="Xu Z."/>
            <person name="Kuniyasu M."/>
            <person name="Ushijima N."/>
            <person name="Kawano K."/>
            <person name="Kobayashi E."/>
            <person name="Shiratori Y."/>
            <person name="Masuda Y."/>
            <person name="Senoo K."/>
        </authorList>
    </citation>
    <scope>NUCLEOTIDE SEQUENCE</scope>
    <source>
        <strain evidence="2">W786</strain>
    </source>
</reference>
<organism evidence="2 3">
    <name type="scientific">Mesoterricola sediminis</name>
    <dbReference type="NCBI Taxonomy" id="2927980"/>
    <lineage>
        <taxon>Bacteria</taxon>
        <taxon>Pseudomonadati</taxon>
        <taxon>Acidobacteriota</taxon>
        <taxon>Holophagae</taxon>
        <taxon>Holophagales</taxon>
        <taxon>Holophagaceae</taxon>
        <taxon>Mesoterricola</taxon>
    </lineage>
</organism>
<dbReference type="PROSITE" id="PS51257">
    <property type="entry name" value="PROKAR_LIPOPROTEIN"/>
    <property type="match status" value="1"/>
</dbReference>
<evidence type="ECO:0000256" key="1">
    <source>
        <dbReference type="SAM" id="MobiDB-lite"/>
    </source>
</evidence>
<gene>
    <name evidence="2" type="ORF">METESE_22820</name>
</gene>
<protein>
    <submittedName>
        <fullName evidence="2">Uncharacterized protein</fullName>
    </submittedName>
</protein>
<proteinExistence type="predicted"/>
<keyword evidence="3" id="KW-1185">Reference proteome</keyword>
<dbReference type="Proteomes" id="UP001228113">
    <property type="component" value="Chromosome"/>
</dbReference>
<dbReference type="KEGG" id="msea:METESE_22820"/>
<dbReference type="EMBL" id="AP027081">
    <property type="protein sequence ID" value="BDU77324.1"/>
    <property type="molecule type" value="Genomic_DNA"/>
</dbReference>
<name>A0AA48GW22_9BACT</name>
<feature type="region of interest" description="Disordered" evidence="1">
    <location>
        <begin position="64"/>
        <end position="97"/>
    </location>
</feature>
<dbReference type="RefSeq" id="WP_243335462.1">
    <property type="nucleotide sequence ID" value="NZ_AP027081.1"/>
</dbReference>
<evidence type="ECO:0000313" key="2">
    <source>
        <dbReference type="EMBL" id="BDU77324.1"/>
    </source>
</evidence>
<dbReference type="AlphaFoldDB" id="A0AA48GW22"/>
<accession>A0AA48GW22</accession>
<evidence type="ECO:0000313" key="3">
    <source>
        <dbReference type="Proteomes" id="UP001228113"/>
    </source>
</evidence>